<evidence type="ECO:0000313" key="6">
    <source>
        <dbReference type="EMBL" id="GHA97659.1"/>
    </source>
</evidence>
<gene>
    <name evidence="6" type="ORF">GCM10009069_20720</name>
</gene>
<dbReference type="RefSeq" id="WP_189498151.1">
    <property type="nucleotide sequence ID" value="NZ_BMZH01000008.1"/>
</dbReference>
<dbReference type="GO" id="GO:0008168">
    <property type="term" value="F:methyltransferase activity"/>
    <property type="evidence" value="ECO:0007669"/>
    <property type="project" value="UniProtKB-KW"/>
</dbReference>
<dbReference type="GO" id="GO:0032259">
    <property type="term" value="P:methylation"/>
    <property type="evidence" value="ECO:0007669"/>
    <property type="project" value="UniProtKB-KW"/>
</dbReference>
<protein>
    <submittedName>
        <fullName evidence="6">Isoprenylcysteine carboxyl methyltransferase</fullName>
    </submittedName>
</protein>
<reference evidence="6" key="1">
    <citation type="journal article" date="2014" name="Int. J. Syst. Evol. Microbiol.">
        <title>Complete genome sequence of Corynebacterium casei LMG S-19264T (=DSM 44701T), isolated from a smear-ripened cheese.</title>
        <authorList>
            <consortium name="US DOE Joint Genome Institute (JGI-PGF)"/>
            <person name="Walter F."/>
            <person name="Albersmeier A."/>
            <person name="Kalinowski J."/>
            <person name="Ruckert C."/>
        </authorList>
    </citation>
    <scope>NUCLEOTIDE SEQUENCE</scope>
    <source>
        <strain evidence="6">KCTC 32513</strain>
    </source>
</reference>
<reference evidence="6" key="2">
    <citation type="submission" date="2020-09" db="EMBL/GenBank/DDBJ databases">
        <authorList>
            <person name="Sun Q."/>
            <person name="Kim S."/>
        </authorList>
    </citation>
    <scope>NUCLEOTIDE SEQUENCE</scope>
    <source>
        <strain evidence="6">KCTC 32513</strain>
    </source>
</reference>
<keyword evidence="4 5" id="KW-0472">Membrane</keyword>
<dbReference type="Gene3D" id="1.20.120.1630">
    <property type="match status" value="1"/>
</dbReference>
<evidence type="ECO:0000256" key="1">
    <source>
        <dbReference type="ARBA" id="ARBA00004127"/>
    </source>
</evidence>
<feature type="transmembrane region" description="Helical" evidence="5">
    <location>
        <begin position="6"/>
        <end position="25"/>
    </location>
</feature>
<evidence type="ECO:0000256" key="3">
    <source>
        <dbReference type="ARBA" id="ARBA00022989"/>
    </source>
</evidence>
<organism evidence="6 7">
    <name type="scientific">Algimonas arctica</name>
    <dbReference type="NCBI Taxonomy" id="1479486"/>
    <lineage>
        <taxon>Bacteria</taxon>
        <taxon>Pseudomonadati</taxon>
        <taxon>Pseudomonadota</taxon>
        <taxon>Alphaproteobacteria</taxon>
        <taxon>Maricaulales</taxon>
        <taxon>Robiginitomaculaceae</taxon>
        <taxon>Algimonas</taxon>
    </lineage>
</organism>
<dbReference type="GO" id="GO:0012505">
    <property type="term" value="C:endomembrane system"/>
    <property type="evidence" value="ECO:0007669"/>
    <property type="project" value="UniProtKB-SubCell"/>
</dbReference>
<keyword evidence="2 5" id="KW-0812">Transmembrane</keyword>
<dbReference type="InterPro" id="IPR007318">
    <property type="entry name" value="Phopholipid_MeTrfase"/>
</dbReference>
<keyword evidence="6" id="KW-0489">Methyltransferase</keyword>
<feature type="transmembrane region" description="Helical" evidence="5">
    <location>
        <begin position="87"/>
        <end position="117"/>
    </location>
</feature>
<keyword evidence="3 5" id="KW-1133">Transmembrane helix</keyword>
<dbReference type="Proteomes" id="UP000634004">
    <property type="component" value="Unassembled WGS sequence"/>
</dbReference>
<keyword evidence="6" id="KW-0808">Transferase</keyword>
<evidence type="ECO:0000313" key="7">
    <source>
        <dbReference type="Proteomes" id="UP000634004"/>
    </source>
</evidence>
<sequence length="148" mass="16188">MRIPPLIIFTVPVLLGWVAAGFGVVGDDPMTGQVLFASALFLSGIIFMGVAVFGFKMKRTTVDPIRPEAASALVTNGIYAISRNPMYVGMAACSIGVCVFFGLWVGLAMAVIAVAYITQFQIKPEEKVLTKIFGKDYSDYRQNVRRWL</sequence>
<accession>A0A8J3CRA0</accession>
<comment type="subcellular location">
    <subcellularLocation>
        <location evidence="1">Endomembrane system</location>
        <topology evidence="1">Multi-pass membrane protein</topology>
    </subcellularLocation>
</comment>
<name>A0A8J3CRA0_9PROT</name>
<evidence type="ECO:0000256" key="5">
    <source>
        <dbReference type="SAM" id="Phobius"/>
    </source>
</evidence>
<dbReference type="EMBL" id="BMZH01000008">
    <property type="protein sequence ID" value="GHA97659.1"/>
    <property type="molecule type" value="Genomic_DNA"/>
</dbReference>
<dbReference type="PANTHER" id="PTHR12714">
    <property type="entry name" value="PROTEIN-S ISOPRENYLCYSTEINE O-METHYLTRANSFERASE"/>
    <property type="match status" value="1"/>
</dbReference>
<dbReference type="AlphaFoldDB" id="A0A8J3CRA0"/>
<feature type="transmembrane region" description="Helical" evidence="5">
    <location>
        <begin position="34"/>
        <end position="55"/>
    </location>
</feature>
<dbReference type="PANTHER" id="PTHR12714:SF9">
    <property type="entry name" value="PROTEIN-S-ISOPRENYLCYSTEINE O-METHYLTRANSFERASE"/>
    <property type="match status" value="1"/>
</dbReference>
<dbReference type="Pfam" id="PF04191">
    <property type="entry name" value="PEMT"/>
    <property type="match status" value="1"/>
</dbReference>
<evidence type="ECO:0000256" key="2">
    <source>
        <dbReference type="ARBA" id="ARBA00022692"/>
    </source>
</evidence>
<proteinExistence type="predicted"/>
<evidence type="ECO:0000256" key="4">
    <source>
        <dbReference type="ARBA" id="ARBA00023136"/>
    </source>
</evidence>
<keyword evidence="7" id="KW-1185">Reference proteome</keyword>
<comment type="caution">
    <text evidence="6">The sequence shown here is derived from an EMBL/GenBank/DDBJ whole genome shotgun (WGS) entry which is preliminary data.</text>
</comment>